<dbReference type="PANTHER" id="PTHR10509">
    <property type="entry name" value="O-METHYLTRANSFERASE-RELATED"/>
    <property type="match status" value="1"/>
</dbReference>
<dbReference type="InterPro" id="IPR007484">
    <property type="entry name" value="Peptidase_M28"/>
</dbReference>
<dbReference type="Proteomes" id="UP000241769">
    <property type="component" value="Unassembled WGS sequence"/>
</dbReference>
<dbReference type="Gene3D" id="3.40.50.150">
    <property type="entry name" value="Vaccinia Virus protein VP39"/>
    <property type="match status" value="1"/>
</dbReference>
<protein>
    <recommendedName>
        <fullName evidence="6">Peptidase M28 domain-containing protein</fullName>
    </recommendedName>
</protein>
<gene>
    <name evidence="7" type="ORF">PROFUN_14099</name>
</gene>
<evidence type="ECO:0000313" key="7">
    <source>
        <dbReference type="EMBL" id="PRP77979.1"/>
    </source>
</evidence>
<dbReference type="STRING" id="1890364.A0A2P6N206"/>
<dbReference type="OrthoDB" id="2214at2759"/>
<dbReference type="GO" id="GO:0008171">
    <property type="term" value="F:O-methyltransferase activity"/>
    <property type="evidence" value="ECO:0007669"/>
    <property type="project" value="InterPro"/>
</dbReference>
<proteinExistence type="inferred from homology"/>
<dbReference type="InterPro" id="IPR002935">
    <property type="entry name" value="SAM_O-MeTrfase"/>
</dbReference>
<evidence type="ECO:0000256" key="2">
    <source>
        <dbReference type="ARBA" id="ARBA00022679"/>
    </source>
</evidence>
<dbReference type="GO" id="GO:0032259">
    <property type="term" value="P:methylation"/>
    <property type="evidence" value="ECO:0007669"/>
    <property type="project" value="UniProtKB-KW"/>
</dbReference>
<dbReference type="PANTHER" id="PTHR10509:SF14">
    <property type="entry name" value="CAFFEOYL-COA O-METHYLTRANSFERASE 3-RELATED"/>
    <property type="match status" value="1"/>
</dbReference>
<comment type="caution">
    <text evidence="7">The sequence shown here is derived from an EMBL/GenBank/DDBJ whole genome shotgun (WGS) entry which is preliminary data.</text>
</comment>
<evidence type="ECO:0000256" key="4">
    <source>
        <dbReference type="ARBA" id="ARBA00023453"/>
    </source>
</evidence>
<dbReference type="InParanoid" id="A0A2P6N206"/>
<dbReference type="PROSITE" id="PS51682">
    <property type="entry name" value="SAM_OMT_I"/>
    <property type="match status" value="1"/>
</dbReference>
<dbReference type="Gene3D" id="3.40.630.10">
    <property type="entry name" value="Zn peptidases"/>
    <property type="match status" value="1"/>
</dbReference>
<evidence type="ECO:0000256" key="1">
    <source>
        <dbReference type="ARBA" id="ARBA00022603"/>
    </source>
</evidence>
<keyword evidence="3" id="KW-0949">S-adenosyl-L-methionine</keyword>
<name>A0A2P6N206_9EUKA</name>
<dbReference type="Pfam" id="PF04389">
    <property type="entry name" value="Peptidase_M28"/>
    <property type="match status" value="1"/>
</dbReference>
<dbReference type="AlphaFoldDB" id="A0A2P6N206"/>
<dbReference type="SUPFAM" id="SSF53335">
    <property type="entry name" value="S-adenosyl-L-methionine-dependent methyltransferases"/>
    <property type="match status" value="1"/>
</dbReference>
<keyword evidence="8" id="KW-1185">Reference proteome</keyword>
<evidence type="ECO:0000313" key="8">
    <source>
        <dbReference type="Proteomes" id="UP000241769"/>
    </source>
</evidence>
<keyword evidence="2" id="KW-0808">Transferase</keyword>
<evidence type="ECO:0000256" key="5">
    <source>
        <dbReference type="SAM" id="MobiDB-lite"/>
    </source>
</evidence>
<feature type="region of interest" description="Disordered" evidence="5">
    <location>
        <begin position="357"/>
        <end position="377"/>
    </location>
</feature>
<dbReference type="GO" id="GO:0008757">
    <property type="term" value="F:S-adenosylmethionine-dependent methyltransferase activity"/>
    <property type="evidence" value="ECO:0007669"/>
    <property type="project" value="TreeGrafter"/>
</dbReference>
<dbReference type="EMBL" id="MDYQ01000248">
    <property type="protein sequence ID" value="PRP77979.1"/>
    <property type="molecule type" value="Genomic_DNA"/>
</dbReference>
<dbReference type="SUPFAM" id="SSF53187">
    <property type="entry name" value="Zn-dependent exopeptidases"/>
    <property type="match status" value="1"/>
</dbReference>
<organism evidence="7 8">
    <name type="scientific">Planoprotostelium fungivorum</name>
    <dbReference type="NCBI Taxonomy" id="1890364"/>
    <lineage>
        <taxon>Eukaryota</taxon>
        <taxon>Amoebozoa</taxon>
        <taxon>Evosea</taxon>
        <taxon>Variosea</taxon>
        <taxon>Cavosteliida</taxon>
        <taxon>Cavosteliaceae</taxon>
        <taxon>Planoprotostelium</taxon>
    </lineage>
</organism>
<accession>A0A2P6N206</accession>
<feature type="domain" description="Peptidase M28" evidence="6">
    <location>
        <begin position="451"/>
        <end position="649"/>
    </location>
</feature>
<sequence>MANYRPQIDDRYLNDNWNATDDLLNTLLVQSDDALQATLSSHKENNLPEISVAPNQGKFLSLLVSIKGCKSILEVGTLAGYSTIWLAKGMSAGGHLFSLEYDPERAELSRKNIERAGFSQMVTVITGDARESLVRLKNEGKKFDFVFIDADKENYPVYLDHVLDMSSSGTVIVADNVVRQGKIVEKDHEDDRVRGAREFLEKLGSDKRVKSTAVQTVGCKGHDGFSLSIRTLEKVLAEFTNFFSVTSLADRLCRPSFNSMRATILFIAVFVTAITAIDYPPKPSVEGSWRLLQFSDEHVEWVPHSSTYESINRQHLHSWLLTKKVTAKAAKVLTEAKTTAKLGVGFVDRTSHYESGARSFTPEAPEDDPSFPTPDPSSHSIVQKMFPWVNSNMLKKTVTDLSNFNTRYYLSEESTKGPDYLAKHAKKIADKYKAKDVQIKQISNDGFNQNNIVVILPAKQGVEKKDDIVVVGGHLDSVAYNVPEGRAPGADDDASGSSIVMETFRILVEAGWRGSRDVHFMFFAAEEGGLLGSGTVAKQYKENNVQVRAMLQMEMCGYQLGDPVITVLHDPNPPLSSWLSTLVDNYLPNVTSRTSTCGYGCSDHDSWSDQGYPAACISEAGPNDSGLNPNMHTPEDLPTILNFEAMAVFVRAGLAWVVELAQ</sequence>
<dbReference type="Pfam" id="PF01596">
    <property type="entry name" value="Methyltransf_3"/>
    <property type="match status" value="1"/>
</dbReference>
<comment type="similarity">
    <text evidence="4">Belongs to the class I-like SAM-binding methyltransferase superfamily. Cation-dependent O-methyltransferase family.</text>
</comment>
<evidence type="ECO:0000256" key="3">
    <source>
        <dbReference type="ARBA" id="ARBA00022691"/>
    </source>
</evidence>
<evidence type="ECO:0000259" key="6">
    <source>
        <dbReference type="Pfam" id="PF04389"/>
    </source>
</evidence>
<dbReference type="CDD" id="cd02440">
    <property type="entry name" value="AdoMet_MTases"/>
    <property type="match status" value="1"/>
</dbReference>
<dbReference type="InterPro" id="IPR050362">
    <property type="entry name" value="Cation-dep_OMT"/>
</dbReference>
<reference evidence="7 8" key="1">
    <citation type="journal article" date="2018" name="Genome Biol. Evol.">
        <title>Multiple Roots of Fruiting Body Formation in Amoebozoa.</title>
        <authorList>
            <person name="Hillmann F."/>
            <person name="Forbes G."/>
            <person name="Novohradska S."/>
            <person name="Ferling I."/>
            <person name="Riege K."/>
            <person name="Groth M."/>
            <person name="Westermann M."/>
            <person name="Marz M."/>
            <person name="Spaller T."/>
            <person name="Winckler T."/>
            <person name="Schaap P."/>
            <person name="Glockner G."/>
        </authorList>
    </citation>
    <scope>NUCLEOTIDE SEQUENCE [LARGE SCALE GENOMIC DNA]</scope>
    <source>
        <strain evidence="7 8">Jena</strain>
    </source>
</reference>
<dbReference type="InterPro" id="IPR029063">
    <property type="entry name" value="SAM-dependent_MTases_sf"/>
</dbReference>
<keyword evidence="1" id="KW-0489">Methyltransferase</keyword>